<dbReference type="SUPFAM" id="SSF56935">
    <property type="entry name" value="Porins"/>
    <property type="match status" value="1"/>
</dbReference>
<dbReference type="InterPro" id="IPR008969">
    <property type="entry name" value="CarboxyPept-like_regulatory"/>
</dbReference>
<comment type="caution">
    <text evidence="3">The sequence shown here is derived from an EMBL/GenBank/DDBJ whole genome shotgun (WGS) entry which is preliminary data.</text>
</comment>
<dbReference type="EMBL" id="VLPK01000001">
    <property type="protein sequence ID" value="TSJ42658.1"/>
    <property type="molecule type" value="Genomic_DNA"/>
</dbReference>
<dbReference type="Pfam" id="PF14905">
    <property type="entry name" value="OMP_b-brl_3"/>
    <property type="match status" value="1"/>
</dbReference>
<dbReference type="RefSeq" id="WP_144246229.1">
    <property type="nucleotide sequence ID" value="NZ_VLPK01000001.1"/>
</dbReference>
<feature type="signal peptide" evidence="1">
    <location>
        <begin position="1"/>
        <end position="27"/>
    </location>
</feature>
<proteinExistence type="predicted"/>
<accession>A0A556MS84</accession>
<gene>
    <name evidence="3" type="ORF">FO440_00255</name>
</gene>
<evidence type="ECO:0000313" key="3">
    <source>
        <dbReference type="EMBL" id="TSJ42658.1"/>
    </source>
</evidence>
<dbReference type="OrthoDB" id="1086219at2"/>
<evidence type="ECO:0000259" key="2">
    <source>
        <dbReference type="Pfam" id="PF14905"/>
    </source>
</evidence>
<evidence type="ECO:0000256" key="1">
    <source>
        <dbReference type="SAM" id="SignalP"/>
    </source>
</evidence>
<dbReference type="AlphaFoldDB" id="A0A556MS84"/>
<keyword evidence="4" id="KW-1185">Reference proteome</keyword>
<dbReference type="InterPro" id="IPR041700">
    <property type="entry name" value="OMP_b-brl_3"/>
</dbReference>
<dbReference type="SUPFAM" id="SSF49464">
    <property type="entry name" value="Carboxypeptidase regulatory domain-like"/>
    <property type="match status" value="1"/>
</dbReference>
<dbReference type="Gene3D" id="2.60.40.1120">
    <property type="entry name" value="Carboxypeptidase-like, regulatory domain"/>
    <property type="match status" value="1"/>
</dbReference>
<organism evidence="3 4">
    <name type="scientific">Mucilaginibacter corticis</name>
    <dbReference type="NCBI Taxonomy" id="2597670"/>
    <lineage>
        <taxon>Bacteria</taxon>
        <taxon>Pseudomonadati</taxon>
        <taxon>Bacteroidota</taxon>
        <taxon>Sphingobacteriia</taxon>
        <taxon>Sphingobacteriales</taxon>
        <taxon>Sphingobacteriaceae</taxon>
        <taxon>Mucilaginibacter</taxon>
    </lineage>
</organism>
<dbReference type="Pfam" id="PF13620">
    <property type="entry name" value="CarboxypepD_reg"/>
    <property type="match status" value="1"/>
</dbReference>
<protein>
    <submittedName>
        <fullName evidence="3">Outer membrane beta-barrel protein</fullName>
    </submittedName>
</protein>
<name>A0A556MS84_9SPHI</name>
<feature type="chain" id="PRO_5022122355" evidence="1">
    <location>
        <begin position="28"/>
        <end position="910"/>
    </location>
</feature>
<feature type="domain" description="Outer membrane protein beta-barrel" evidence="2">
    <location>
        <begin position="451"/>
        <end position="903"/>
    </location>
</feature>
<dbReference type="Proteomes" id="UP000318733">
    <property type="component" value="Unassembled WGS sequence"/>
</dbReference>
<sequence>MRTIPMSYANKLIVCILFSLFSAAAFAQSKASVSGKIVDSASKVPIEHATVAIVSAKDTSLISYTLTQSNGAFKLSGLPAGIETRLIVSAMGYTGYRKAFVFKPGETKNLETIPLPIRTLREIVIKGERVPVVIKKDTLEFSAEAFKTRPNAVVEDLLKLLPGVQINMDGSILINGKTVSKLLIDGKRFFGADPTIGTKNLDAELVDKVQIYDDREEDPDHKLTDLEVSKIINLKMKSKIKKSTIGKVYGGEGTRDRYEAGGIVSTFRDTLQISVIGLTNNLTRTGFSSSELSGMGGFNRSGGSTQYDGTFGGNGDGGIERMRSAGINLNNDYGKKLKTNFMYFYYNYVKDYNSKSLNEQNLSQTLLTTQNANINQLRQSRHTGSTLIEWAPDTVQKIRFEARLDISPTSSDANGTTNTFNSQIPNISNLFTKTSSISQVNEFTDNLLYYRKLKKPGASLTINQSLDLKNSGSDDYNFNNLQSFTTDVQSSLLDRYANTIGTYYVAQLSATYNYPFSKKVSNELLVQSRYFETSSKLSTFDKSADGNYDAFLDDQSNNQLRNHFIENVRNTVSIQIKKSMLKLGVDLELQQLTDNFHNTTTPTSTKYYNYLFPIIRFNAKDFSINYYEQANPPVFTQISPITQQISPTYTLTGNPNLTAGLERHLNFNYYSYNNDKQSYISMWANGTVASNNSVQVQTKDDNGFVTATYANKNGGWRAYMGIEGGKQYKKSQTWQVSLNTGAYGNYNQTAFYFNGDGGTQFNYGITAGQNIGINYKSIANLSTTYYLTANLTNYKGVDYPSVTFLHHTVTSVASVNWPKNLIFDLQYRYNYNPQIPAGFSRNINVLNMAETFMFLKQNRAQFKLSVYDLFDQNTSNYRYAANNSVTTGQNQILKRYFLLTFQYKINTIKK</sequence>
<keyword evidence="1" id="KW-0732">Signal</keyword>
<evidence type="ECO:0000313" key="4">
    <source>
        <dbReference type="Proteomes" id="UP000318733"/>
    </source>
</evidence>
<reference evidence="3 4" key="1">
    <citation type="submission" date="2019-07" db="EMBL/GenBank/DDBJ databases">
        <authorList>
            <person name="Huq M.A."/>
        </authorList>
    </citation>
    <scope>NUCLEOTIDE SEQUENCE [LARGE SCALE GENOMIC DNA]</scope>
    <source>
        <strain evidence="3 4">MAH-19</strain>
    </source>
</reference>